<evidence type="ECO:0000256" key="3">
    <source>
        <dbReference type="ARBA" id="ARBA00022603"/>
    </source>
</evidence>
<keyword evidence="6" id="KW-0819">tRNA processing</keyword>
<dbReference type="eggNOG" id="KOG1228">
    <property type="taxonomic scope" value="Eukaryota"/>
</dbReference>
<evidence type="ECO:0000256" key="8">
    <source>
        <dbReference type="ARBA" id="ARBA00022771"/>
    </source>
</evidence>
<evidence type="ECO:0000256" key="6">
    <source>
        <dbReference type="ARBA" id="ARBA00022694"/>
    </source>
</evidence>
<keyword evidence="5" id="KW-0949">S-adenosyl-L-methionine</keyword>
<dbReference type="Proteomes" id="UP000002729">
    <property type="component" value="Unassembled WGS sequence"/>
</dbReference>
<dbReference type="SMART" id="SM00184">
    <property type="entry name" value="RING"/>
    <property type="match status" value="1"/>
</dbReference>
<dbReference type="InterPro" id="IPR003827">
    <property type="entry name" value="tRNA_yW-synthesising"/>
</dbReference>
<evidence type="ECO:0000256" key="5">
    <source>
        <dbReference type="ARBA" id="ARBA00022691"/>
    </source>
</evidence>
<feature type="compositionally biased region" description="Basic residues" evidence="13">
    <location>
        <begin position="1024"/>
        <end position="1033"/>
    </location>
</feature>
<dbReference type="KEGG" id="aaf:AURANDRAFT_67595"/>
<evidence type="ECO:0000256" key="2">
    <source>
        <dbReference type="ARBA" id="ARBA00012750"/>
    </source>
</evidence>
<proteinExistence type="inferred from homology"/>
<feature type="region of interest" description="Disordered" evidence="13">
    <location>
        <begin position="815"/>
        <end position="846"/>
    </location>
</feature>
<feature type="compositionally biased region" description="Basic residues" evidence="13">
    <location>
        <begin position="600"/>
        <end position="613"/>
    </location>
</feature>
<dbReference type="CDD" id="cd02440">
    <property type="entry name" value="AdoMet_MTases"/>
    <property type="match status" value="1"/>
</dbReference>
<feature type="region of interest" description="Disordered" evidence="13">
    <location>
        <begin position="418"/>
        <end position="450"/>
    </location>
</feature>
<feature type="compositionally biased region" description="Pro residues" evidence="13">
    <location>
        <begin position="897"/>
        <end position="906"/>
    </location>
</feature>
<feature type="region of interest" description="Disordered" evidence="13">
    <location>
        <begin position="987"/>
        <end position="1036"/>
    </location>
</feature>
<sequence length="1220" mass="130895">MPCAAFANAKEQALTKCDKSSAGRIDPRAVSVCGAVNDSAWLFTLSSCSGRCYLWRGEGVKATAAFSRGRVSHDRVDAAYFLAADAREEHASFAAAPLGAERTDGGALWLRFEPFILHVRCADAAAANALMRSARTVFKNVGLQSANFTADGVCVAIVGDEGLDMPLRDEDGQSLFRDRHVDWLTALVNDKHDRNWAKIARFEADLRAALAAFEAAREDDDDGAPSAGGKLRYDAVGDVACLRRPLRDGEDGAAVAARALASNAKLRVVVAPAAGQTLASGGAACAPSEPFAILGGGRRSPLVTTHKEHDVAIVVDLNSCFFSPRLATERLRISKAVGRGERVLCLFAGCGPEALLIAAKTACERVVAVESNAVATACLARSRQTLRRSKGDRVADKLEIVTDDALLELRRRADSGETFDRVTCPRPKGRRDGDRVDGDADDADDGGDGGGGPDGALFLRALLPLLTPTSVVHWTDFAADRELPDCARTRAFLERECAAFGAGCHVLHCARAGTSSVAARQYRVTVDFRLGDAGPRAPSIWLPPTSTASDSSARIDRSRGGSMADDAATDDWEPVERRRRSTSAGSFDDLSEPEPELSRAARRNMERRRRRRAEKAAEEPAADAARAPTEADAERALRKVEKALRGIAALDARLEADERLTDEERAKLSRRDAAEAARAAWSALLLGFELKRQRADAIYAALENVRFEDAFECACCREVLELPVALPCRHEFCRACVAGVAKRAKRASDVKCPVCRAPFYDGAAKSCTVVVAAATRARLKKRAGTCHCGAKVPLSQLREHLRGCGDAGRYHSPREHLGHELCPPPDFSAAIAGGGESEEPSSPRDDDLQDALLRRFRVEPAAPRPPRAEEPEATPEAPTPPRRKRAAWRPLSAAAAPAPPPPPPRAAPRGWGAAPAAKADLRAPAPPPKAPAPPPPRPPARREPTPAEAMEVVKSKRGHGALSAEAARARKAAVDIHRRAVNRWEGLEAEDAPAPAPRRRPAAAKDAVRKPPPVDVAPPPKRAPAPKKAARKKKADDDAACLREYDGDRDLRERFFGCLSVVVALLVWGAPALAYVAREPHELSAARFHDVFPKPADLAILRPPHEGLTTDPMVEWQFGDALGRAAANGAVDVEVWLDRGMLLGGDAGRVQIPPQARARGSSDPEPYRLTYDLGSLQMGIHNVTVVLRSAEAPPRFAPVRNTSLFLTPRVERDADAAAAP</sequence>
<evidence type="ECO:0000259" key="14">
    <source>
        <dbReference type="PROSITE" id="PS50089"/>
    </source>
</evidence>
<keyword evidence="7" id="KW-0479">Metal-binding</keyword>
<dbReference type="GO" id="GO:0008168">
    <property type="term" value="F:methyltransferase activity"/>
    <property type="evidence" value="ECO:0007669"/>
    <property type="project" value="UniProtKB-KW"/>
</dbReference>
<dbReference type="InterPro" id="IPR029063">
    <property type="entry name" value="SAM-dependent_MTases_sf"/>
</dbReference>
<dbReference type="GeneID" id="20226330"/>
<feature type="domain" description="RING-type" evidence="14">
    <location>
        <begin position="713"/>
        <end position="756"/>
    </location>
</feature>
<dbReference type="InterPro" id="IPR018957">
    <property type="entry name" value="Znf_C3HC4_RING-type"/>
</dbReference>
<dbReference type="Gene3D" id="3.30.1960.10">
    <property type="entry name" value="tRNA wybutosine-synthesizing-like"/>
    <property type="match status" value="1"/>
</dbReference>
<dbReference type="InterPro" id="IPR001841">
    <property type="entry name" value="Znf_RING"/>
</dbReference>
<protein>
    <recommendedName>
        <fullName evidence="2">tRNA(Phe) 7-[(3-amino-3-carboxypropyl)-4-demethylwyosine(37)-N(4)]-methyltransferase</fullName>
        <ecNumber evidence="2">2.1.1.282</ecNumber>
    </recommendedName>
    <alternativeName>
        <fullName evidence="10">tRNA(Phe) 7-((3-amino-3-carboxypropyl)-4-demethylwyosine(37)-N(4))-methyltransferase</fullName>
    </alternativeName>
</protein>
<dbReference type="SUPFAM" id="SSF111278">
    <property type="entry name" value="SSo0622-like"/>
    <property type="match status" value="1"/>
</dbReference>
<dbReference type="Gene3D" id="3.30.40.10">
    <property type="entry name" value="Zinc/RING finger domain, C3HC4 (zinc finger)"/>
    <property type="match status" value="1"/>
</dbReference>
<dbReference type="AlphaFoldDB" id="F0YLS3"/>
<keyword evidence="8 12" id="KW-0863">Zinc-finger</keyword>
<evidence type="ECO:0000256" key="4">
    <source>
        <dbReference type="ARBA" id="ARBA00022679"/>
    </source>
</evidence>
<reference evidence="15 16" key="1">
    <citation type="journal article" date="2011" name="Proc. Natl. Acad. Sci. U.S.A.">
        <title>Niche of harmful alga Aureococcus anophagefferens revealed through ecogenomics.</title>
        <authorList>
            <person name="Gobler C.J."/>
            <person name="Berry D.L."/>
            <person name="Dyhrman S.T."/>
            <person name="Wilhelm S.W."/>
            <person name="Salamov A."/>
            <person name="Lobanov A.V."/>
            <person name="Zhang Y."/>
            <person name="Collier J.L."/>
            <person name="Wurch L.L."/>
            <person name="Kustka A.B."/>
            <person name="Dill B.D."/>
            <person name="Shah M."/>
            <person name="VerBerkmoes N.C."/>
            <person name="Kuo A."/>
            <person name="Terry A."/>
            <person name="Pangilinan J."/>
            <person name="Lindquist E.A."/>
            <person name="Lucas S."/>
            <person name="Paulsen I.T."/>
            <person name="Hattenrath-Lehmann T.K."/>
            <person name="Talmage S.C."/>
            <person name="Walker E.A."/>
            <person name="Koch F."/>
            <person name="Burson A.M."/>
            <person name="Marcoval M.A."/>
            <person name="Tang Y.Z."/>
            <person name="Lecleir G.R."/>
            <person name="Coyne K.J."/>
            <person name="Berg G.M."/>
            <person name="Bertrand E.M."/>
            <person name="Saito M.A."/>
            <person name="Gladyshev V.N."/>
            <person name="Grigoriev I.V."/>
        </authorList>
    </citation>
    <scope>NUCLEOTIDE SEQUENCE [LARGE SCALE GENOMIC DNA]</scope>
    <source>
        <strain evidence="16">CCMP 1984</strain>
    </source>
</reference>
<evidence type="ECO:0000313" key="15">
    <source>
        <dbReference type="EMBL" id="EGB03965.1"/>
    </source>
</evidence>
<dbReference type="Pfam" id="PF00097">
    <property type="entry name" value="zf-C3HC4"/>
    <property type="match status" value="1"/>
</dbReference>
<evidence type="ECO:0000256" key="12">
    <source>
        <dbReference type="PROSITE-ProRule" id="PRU00175"/>
    </source>
</evidence>
<dbReference type="OrthoDB" id="263283at2759"/>
<evidence type="ECO:0000256" key="10">
    <source>
        <dbReference type="ARBA" id="ARBA00030554"/>
    </source>
</evidence>
<name>F0YLS3_AURAN</name>
<evidence type="ECO:0000256" key="9">
    <source>
        <dbReference type="ARBA" id="ARBA00022833"/>
    </source>
</evidence>
<feature type="region of interest" description="Disordered" evidence="13">
    <location>
        <begin position="535"/>
        <end position="633"/>
    </location>
</feature>
<dbReference type="Gene3D" id="3.40.50.150">
    <property type="entry name" value="Vaccinia Virus protein VP39"/>
    <property type="match status" value="1"/>
</dbReference>
<dbReference type="Pfam" id="PF02676">
    <property type="entry name" value="TYW3"/>
    <property type="match status" value="1"/>
</dbReference>
<dbReference type="InterPro" id="IPR036602">
    <property type="entry name" value="tRNA_yW-synthesising-like_sf"/>
</dbReference>
<dbReference type="PROSITE" id="PS50089">
    <property type="entry name" value="ZF_RING_2"/>
    <property type="match status" value="1"/>
</dbReference>
<dbReference type="SUPFAM" id="SSF57850">
    <property type="entry name" value="RING/U-box"/>
    <property type="match status" value="1"/>
</dbReference>
<dbReference type="PANTHER" id="PTHR48418:SF1">
    <property type="entry name" value="TRNA WYBUTOSINE-SYNTHESIZING PROTEIN 3"/>
    <property type="match status" value="1"/>
</dbReference>
<keyword evidence="4" id="KW-0808">Transferase</keyword>
<dbReference type="PROSITE" id="PS00518">
    <property type="entry name" value="ZF_RING_1"/>
    <property type="match status" value="1"/>
</dbReference>
<keyword evidence="16" id="KW-1185">Reference proteome</keyword>
<dbReference type="InterPro" id="IPR056743">
    <property type="entry name" value="TRM5-TYW2-like_MTfase"/>
</dbReference>
<dbReference type="GO" id="GO:0032259">
    <property type="term" value="P:methylation"/>
    <property type="evidence" value="ECO:0007669"/>
    <property type="project" value="UniProtKB-KW"/>
</dbReference>
<gene>
    <name evidence="15" type="ORF">AURANDRAFT_67595</name>
</gene>
<dbReference type="InterPro" id="IPR013083">
    <property type="entry name" value="Znf_RING/FYVE/PHD"/>
</dbReference>
<keyword evidence="9" id="KW-0862">Zinc</keyword>
<dbReference type="SUPFAM" id="SSF53335">
    <property type="entry name" value="S-adenosyl-L-methionine-dependent methyltransferases"/>
    <property type="match status" value="1"/>
</dbReference>
<feature type="compositionally biased region" description="Pro residues" evidence="13">
    <location>
        <begin position="924"/>
        <end position="938"/>
    </location>
</feature>
<feature type="region of interest" description="Disordered" evidence="13">
    <location>
        <begin position="859"/>
        <end position="969"/>
    </location>
</feature>
<evidence type="ECO:0000256" key="11">
    <source>
        <dbReference type="ARBA" id="ARBA00049202"/>
    </source>
</evidence>
<dbReference type="EMBL" id="GL833158">
    <property type="protein sequence ID" value="EGB03965.1"/>
    <property type="molecule type" value="Genomic_DNA"/>
</dbReference>
<comment type="catalytic activity">
    <reaction evidence="11">
        <text>4-demethyl-7-[(3S)-3-amino-3-carboxypropyl]wyosine(37) in tRNA(Phe) + S-adenosyl-L-methionine = 7-[(3S)-3-amino-3-carboxypropyl]wyosine(37) in tRNA(Phe) + S-adenosyl-L-homocysteine + H(+)</text>
        <dbReference type="Rhea" id="RHEA:36635"/>
        <dbReference type="Rhea" id="RHEA-COMP:10378"/>
        <dbReference type="Rhea" id="RHEA-COMP:10379"/>
        <dbReference type="ChEBI" id="CHEBI:15378"/>
        <dbReference type="ChEBI" id="CHEBI:57856"/>
        <dbReference type="ChEBI" id="CHEBI:59789"/>
        <dbReference type="ChEBI" id="CHEBI:73543"/>
        <dbReference type="ChEBI" id="CHEBI:73550"/>
        <dbReference type="EC" id="2.1.1.282"/>
    </reaction>
</comment>
<accession>F0YLS3</accession>
<evidence type="ECO:0000256" key="13">
    <source>
        <dbReference type="SAM" id="MobiDB-lite"/>
    </source>
</evidence>
<keyword evidence="3" id="KW-0489">Methyltransferase</keyword>
<feature type="compositionally biased region" description="Low complexity" evidence="13">
    <location>
        <begin position="907"/>
        <end position="918"/>
    </location>
</feature>
<organism evidence="16">
    <name type="scientific">Aureococcus anophagefferens</name>
    <name type="common">Harmful bloom alga</name>
    <dbReference type="NCBI Taxonomy" id="44056"/>
    <lineage>
        <taxon>Eukaryota</taxon>
        <taxon>Sar</taxon>
        <taxon>Stramenopiles</taxon>
        <taxon>Ochrophyta</taxon>
        <taxon>Pelagophyceae</taxon>
        <taxon>Pelagomonadales</taxon>
        <taxon>Pelagomonadaceae</taxon>
        <taxon>Aureococcus</taxon>
    </lineage>
</organism>
<dbReference type="RefSeq" id="XP_009041387.1">
    <property type="nucleotide sequence ID" value="XM_009043139.1"/>
</dbReference>
<dbReference type="EC" id="2.1.1.282" evidence="2"/>
<evidence type="ECO:0000256" key="1">
    <source>
        <dbReference type="ARBA" id="ARBA00008569"/>
    </source>
</evidence>
<evidence type="ECO:0000313" key="16">
    <source>
        <dbReference type="Proteomes" id="UP000002729"/>
    </source>
</evidence>
<dbReference type="PANTHER" id="PTHR48418">
    <property type="entry name" value="TRNA WYBUTOSINE-SYNTHESIZING PROTEIN 3"/>
    <property type="match status" value="1"/>
</dbReference>
<comment type="similarity">
    <text evidence="1">Belongs to the TYW3 family.</text>
</comment>
<dbReference type="Pfam" id="PF02475">
    <property type="entry name" value="TRM5-TYW2_MTfase"/>
    <property type="match status" value="1"/>
</dbReference>
<dbReference type="InParanoid" id="F0YLS3"/>
<dbReference type="GO" id="GO:0008270">
    <property type="term" value="F:zinc ion binding"/>
    <property type="evidence" value="ECO:0007669"/>
    <property type="project" value="UniProtKB-KW"/>
</dbReference>
<feature type="compositionally biased region" description="Pro residues" evidence="13">
    <location>
        <begin position="1010"/>
        <end position="1023"/>
    </location>
</feature>
<dbReference type="GO" id="GO:0008033">
    <property type="term" value="P:tRNA processing"/>
    <property type="evidence" value="ECO:0007669"/>
    <property type="project" value="UniProtKB-KW"/>
</dbReference>
<evidence type="ECO:0000256" key="7">
    <source>
        <dbReference type="ARBA" id="ARBA00022723"/>
    </source>
</evidence>
<dbReference type="InterPro" id="IPR017907">
    <property type="entry name" value="Znf_RING_CS"/>
</dbReference>